<reference evidence="2" key="1">
    <citation type="submission" date="2016-11" db="UniProtKB">
        <authorList>
            <consortium name="WormBaseParasite"/>
        </authorList>
    </citation>
    <scope>IDENTIFICATION</scope>
</reference>
<name>A0A1I8AHK8_9BILA</name>
<sequence>MRKILHIKCRKCREMLLNDAGVLENVQYAPVDCCDTMSQVIAIVESEAGDELTASLPGWIVASLEKSGWTKGKLNCPKCAAKVGSFGFIGGTKCTCRKTPIPSIYLVRSSVDVYFLAPPQEQQI</sequence>
<evidence type="ECO:0000313" key="1">
    <source>
        <dbReference type="Proteomes" id="UP000095287"/>
    </source>
</evidence>
<dbReference type="PANTHER" id="PTHR46717:SF1">
    <property type="entry name" value="E3 UBIQUITIN-PROTEIN LIGASE RNF180"/>
    <property type="match status" value="1"/>
</dbReference>
<dbReference type="GO" id="GO:0042415">
    <property type="term" value="P:norepinephrine metabolic process"/>
    <property type="evidence" value="ECO:0007669"/>
    <property type="project" value="TreeGrafter"/>
</dbReference>
<dbReference type="WBParaSite" id="L893_g5676.t1">
    <property type="protein sequence ID" value="L893_g5676.t1"/>
    <property type="gene ID" value="L893_g5676"/>
</dbReference>
<proteinExistence type="predicted"/>
<protein>
    <submittedName>
        <fullName evidence="2">E3 ubiquitin-protein ligase</fullName>
    </submittedName>
</protein>
<dbReference type="GO" id="GO:0005789">
    <property type="term" value="C:endoplasmic reticulum membrane"/>
    <property type="evidence" value="ECO:0007669"/>
    <property type="project" value="TreeGrafter"/>
</dbReference>
<dbReference type="GO" id="GO:0000209">
    <property type="term" value="P:protein polyubiquitination"/>
    <property type="evidence" value="ECO:0007669"/>
    <property type="project" value="InterPro"/>
</dbReference>
<dbReference type="InterPro" id="IPR033263">
    <property type="entry name" value="RNF180"/>
</dbReference>
<dbReference type="GO" id="GO:0061630">
    <property type="term" value="F:ubiquitin protein ligase activity"/>
    <property type="evidence" value="ECO:0007669"/>
    <property type="project" value="InterPro"/>
</dbReference>
<dbReference type="GO" id="GO:0032436">
    <property type="term" value="P:positive regulation of proteasomal ubiquitin-dependent protein catabolic process"/>
    <property type="evidence" value="ECO:0007669"/>
    <property type="project" value="TreeGrafter"/>
</dbReference>
<evidence type="ECO:0000313" key="2">
    <source>
        <dbReference type="WBParaSite" id="L893_g5676.t1"/>
    </source>
</evidence>
<dbReference type="GO" id="GO:0031624">
    <property type="term" value="F:ubiquitin conjugating enzyme binding"/>
    <property type="evidence" value="ECO:0007669"/>
    <property type="project" value="TreeGrafter"/>
</dbReference>
<dbReference type="PANTHER" id="PTHR46717">
    <property type="entry name" value="E3 UBIQUITIN-PROTEIN LIGASE RNF180"/>
    <property type="match status" value="1"/>
</dbReference>
<dbReference type="GO" id="GO:0042428">
    <property type="term" value="P:serotonin metabolic process"/>
    <property type="evidence" value="ECO:0007669"/>
    <property type="project" value="TreeGrafter"/>
</dbReference>
<keyword evidence="1" id="KW-1185">Reference proteome</keyword>
<accession>A0A1I8AHK8</accession>
<organism evidence="1 2">
    <name type="scientific">Steinernema glaseri</name>
    <dbReference type="NCBI Taxonomy" id="37863"/>
    <lineage>
        <taxon>Eukaryota</taxon>
        <taxon>Metazoa</taxon>
        <taxon>Ecdysozoa</taxon>
        <taxon>Nematoda</taxon>
        <taxon>Chromadorea</taxon>
        <taxon>Rhabditida</taxon>
        <taxon>Tylenchina</taxon>
        <taxon>Panagrolaimomorpha</taxon>
        <taxon>Strongyloidoidea</taxon>
        <taxon>Steinernematidae</taxon>
        <taxon>Steinernema</taxon>
    </lineage>
</organism>
<dbReference type="AlphaFoldDB" id="A0A1I8AHK8"/>
<dbReference type="Proteomes" id="UP000095287">
    <property type="component" value="Unplaced"/>
</dbReference>